<dbReference type="Pfam" id="PF13505">
    <property type="entry name" value="OMP_b-brl"/>
    <property type="match status" value="1"/>
</dbReference>
<protein>
    <submittedName>
        <fullName evidence="9">Outer membrane immunogenic protein</fullName>
    </submittedName>
</protein>
<accession>A0A841M0I0</accession>
<keyword evidence="3 7" id="KW-0732">Signal</keyword>
<dbReference type="Proteomes" id="UP000555393">
    <property type="component" value="Unassembled WGS sequence"/>
</dbReference>
<feature type="signal peptide" evidence="7">
    <location>
        <begin position="1"/>
        <end position="19"/>
    </location>
</feature>
<evidence type="ECO:0000256" key="3">
    <source>
        <dbReference type="ARBA" id="ARBA00022729"/>
    </source>
</evidence>
<feature type="chain" id="PRO_5032841379" evidence="7">
    <location>
        <begin position="20"/>
        <end position="229"/>
    </location>
</feature>
<comment type="subcellular location">
    <subcellularLocation>
        <location evidence="1">Cell outer membrane</location>
    </subcellularLocation>
</comment>
<comment type="similarity">
    <text evidence="6">Belongs to the Omp25/RopB family.</text>
</comment>
<evidence type="ECO:0000256" key="4">
    <source>
        <dbReference type="ARBA" id="ARBA00023136"/>
    </source>
</evidence>
<sequence>MKYTALTALLLCSASSAYAADAIIYSEPAPIIKINTFSWEGAYIGVNAGYGFGKTKETYTVGGTGHLKPRGFVGGIQAGYNWQLDQVVAGIEADFQGSSMKKSAPYYNVFDSELGYTEAKVQWFGTLRGRLGANIAERTMLYGTAGLAYGKVKYDTYNNVTDKHANHSKTRAGWTVGAGIEHAFTDKVSFKTEYLYTDLGKITLHNDPAEVAKIKTNFHTVRVGLNYKF</sequence>
<evidence type="ECO:0000256" key="5">
    <source>
        <dbReference type="ARBA" id="ARBA00023237"/>
    </source>
</evidence>
<dbReference type="GO" id="GO:0009279">
    <property type="term" value="C:cell outer membrane"/>
    <property type="evidence" value="ECO:0007669"/>
    <property type="project" value="UniProtKB-SubCell"/>
</dbReference>
<comment type="caution">
    <text evidence="9">The sequence shown here is derived from an EMBL/GenBank/DDBJ whole genome shotgun (WGS) entry which is preliminary data.</text>
</comment>
<proteinExistence type="inferred from homology"/>
<dbReference type="InterPro" id="IPR051692">
    <property type="entry name" value="OMP-like"/>
</dbReference>
<gene>
    <name evidence="9" type="ORF">FHS77_002829</name>
</gene>
<dbReference type="InterPro" id="IPR011250">
    <property type="entry name" value="OMP/PagP_B-barrel"/>
</dbReference>
<evidence type="ECO:0000313" key="10">
    <source>
        <dbReference type="Proteomes" id="UP000555393"/>
    </source>
</evidence>
<evidence type="ECO:0000256" key="6">
    <source>
        <dbReference type="ARBA" id="ARBA00038306"/>
    </source>
</evidence>
<dbReference type="PANTHER" id="PTHR34001">
    <property type="entry name" value="BLL7405 PROTEIN"/>
    <property type="match status" value="1"/>
</dbReference>
<dbReference type="EMBL" id="JACIIU010000020">
    <property type="protein sequence ID" value="MBB6262257.1"/>
    <property type="molecule type" value="Genomic_DNA"/>
</dbReference>
<dbReference type="SUPFAM" id="SSF56925">
    <property type="entry name" value="OMPA-like"/>
    <property type="match status" value="1"/>
</dbReference>
<evidence type="ECO:0000256" key="1">
    <source>
        <dbReference type="ARBA" id="ARBA00004442"/>
    </source>
</evidence>
<keyword evidence="4" id="KW-0472">Membrane</keyword>
<dbReference type="PANTHER" id="PTHR34001:SF3">
    <property type="entry name" value="BLL7405 PROTEIN"/>
    <property type="match status" value="1"/>
</dbReference>
<keyword evidence="5" id="KW-0998">Cell outer membrane</keyword>
<evidence type="ECO:0000256" key="2">
    <source>
        <dbReference type="ARBA" id="ARBA00022452"/>
    </source>
</evidence>
<evidence type="ECO:0000256" key="7">
    <source>
        <dbReference type="SAM" id="SignalP"/>
    </source>
</evidence>
<evidence type="ECO:0000313" key="9">
    <source>
        <dbReference type="EMBL" id="MBB6262257.1"/>
    </source>
</evidence>
<evidence type="ECO:0000259" key="8">
    <source>
        <dbReference type="Pfam" id="PF13505"/>
    </source>
</evidence>
<keyword evidence="10" id="KW-1185">Reference proteome</keyword>
<keyword evidence="2" id="KW-1134">Transmembrane beta strand</keyword>
<dbReference type="InterPro" id="IPR027385">
    <property type="entry name" value="Beta-barrel_OMP"/>
</dbReference>
<dbReference type="RefSeq" id="WP_184224352.1">
    <property type="nucleotide sequence ID" value="NZ_JACIIU010000020.1"/>
</dbReference>
<name>A0A841M0I0_9HYPH</name>
<dbReference type="Gene3D" id="2.40.160.20">
    <property type="match status" value="1"/>
</dbReference>
<dbReference type="AlphaFoldDB" id="A0A841M0I0"/>
<feature type="domain" description="Outer membrane protein beta-barrel" evidence="8">
    <location>
        <begin position="8"/>
        <end position="229"/>
    </location>
</feature>
<reference evidence="9 10" key="1">
    <citation type="submission" date="2020-08" db="EMBL/GenBank/DDBJ databases">
        <title>Genomic Encyclopedia of Type Strains, Phase IV (KMG-IV): sequencing the most valuable type-strain genomes for metagenomic binning, comparative biology and taxonomic classification.</title>
        <authorList>
            <person name="Goeker M."/>
        </authorList>
    </citation>
    <scope>NUCLEOTIDE SEQUENCE [LARGE SCALE GENOMIC DNA]</scope>
    <source>
        <strain evidence="9 10">DSM 22336</strain>
    </source>
</reference>
<keyword evidence="2" id="KW-0812">Transmembrane</keyword>
<organism evidence="9 10">
    <name type="scientific">Paenochrobactrum gallinarii</name>
    <dbReference type="NCBI Taxonomy" id="643673"/>
    <lineage>
        <taxon>Bacteria</taxon>
        <taxon>Pseudomonadati</taxon>
        <taxon>Pseudomonadota</taxon>
        <taxon>Alphaproteobacteria</taxon>
        <taxon>Hyphomicrobiales</taxon>
        <taxon>Brucellaceae</taxon>
        <taxon>Paenochrobactrum</taxon>
    </lineage>
</organism>